<evidence type="ECO:0000256" key="3">
    <source>
        <dbReference type="ARBA" id="ARBA00022692"/>
    </source>
</evidence>
<accession>A0ABQ0B5N4</accession>
<evidence type="ECO:0000313" key="10">
    <source>
        <dbReference type="Proteomes" id="UP001600943"/>
    </source>
</evidence>
<feature type="transmembrane region" description="Helical" evidence="7">
    <location>
        <begin position="304"/>
        <end position="325"/>
    </location>
</feature>
<keyword evidence="3 7" id="KW-0812">Transmembrane</keyword>
<feature type="transmembrane region" description="Helical" evidence="7">
    <location>
        <begin position="28"/>
        <end position="47"/>
    </location>
</feature>
<sequence>MSIDKNNNRGVVWRVAGSNLMGNKLHSFFTVLTIILAVSLISGLAMVQKSGEKEKQRILDTMQQVMYMNITDRQMEGLAGDRQTELLVPYKEGSEIKESGVKMYPFYIESHSSGIVTFTPQDGKVPEQENEIAVDIQLLKALGKEVKIGTELELSFTEGEQETFVVCGLMDRGSEMSRYPVYVSKAYADRGAGLWDIPYTALVKIVGAGDMQISEFAGAVDALAVRYGIERNQINVNGNFEYSLQKSSVTLLIVMVGIIVLFAAAVVIYSIFYLSVTGRIQQIGQLRTIGMTKKQINRMIRREGLMLSAIAIPVGIGIGNVFAYFIKPDGWDVKNCLLTACACAAFGILSVLFSVGKPAKMAGSVSPVEAVRYAGDDRDTEGKDRPHKRLSAWTLAKSSRNSNRKKGVLTTVSLAIGGVLFMVGAAYMAAWDTDEYSRMGEFEDWEYIVDYAYDAHGNAQKYGITDLQRQGTLDDRLKEQLEHIPHVRAVLREITTQAIIRDGDKEVLVNVYPVTEENKERLDALLDEGSTDTLKDDAVIIVNNKMMRSIFDISLDMGKKVGVEWYNGSVQQREVQITGVRESGDVDRKLEDGIYITEQAMEEMWPGMNKTSSFLVTAEDFRKNGETIEANILDILDEHKNLSLRTLREKKIDDEAQIKNLNTQIYGLTVFIIIFSIFNMINTNISSITARRREFAMLESIGMEKRQIMKMLCIENIYLAIPNILITFAAGGLAGFGTVWAFRKFVGAAYMHYQFPVAEYCIYAVCMLLVPMLITAICLNMQNKDPLVTRINYTD</sequence>
<gene>
    <name evidence="9" type="ORF">K040078D81_08730</name>
</gene>
<dbReference type="InterPro" id="IPR003838">
    <property type="entry name" value="ABC3_permease_C"/>
</dbReference>
<keyword evidence="4 7" id="KW-1133">Transmembrane helix</keyword>
<comment type="similarity">
    <text evidence="6">Belongs to the ABC-4 integral membrane protein family.</text>
</comment>
<dbReference type="EMBL" id="BAABYW010000001">
    <property type="protein sequence ID" value="GAA6406756.1"/>
    <property type="molecule type" value="Genomic_DNA"/>
</dbReference>
<comment type="caution">
    <text evidence="9">The sequence shown here is derived from an EMBL/GenBank/DDBJ whole genome shotgun (WGS) entry which is preliminary data.</text>
</comment>
<dbReference type="RefSeq" id="WP_390403713.1">
    <property type="nucleotide sequence ID" value="NZ_BAABYW010000001.1"/>
</dbReference>
<feature type="transmembrane region" description="Helical" evidence="7">
    <location>
        <begin position="717"/>
        <end position="742"/>
    </location>
</feature>
<feature type="domain" description="ABC3 transporter permease C-terminal" evidence="8">
    <location>
        <begin position="668"/>
        <end position="783"/>
    </location>
</feature>
<evidence type="ECO:0000256" key="7">
    <source>
        <dbReference type="SAM" id="Phobius"/>
    </source>
</evidence>
<dbReference type="InterPro" id="IPR050250">
    <property type="entry name" value="Macrolide_Exporter_MacB"/>
</dbReference>
<feature type="transmembrane region" description="Helical" evidence="7">
    <location>
        <begin position="249"/>
        <end position="274"/>
    </location>
</feature>
<evidence type="ECO:0000313" key="9">
    <source>
        <dbReference type="EMBL" id="GAA6406756.1"/>
    </source>
</evidence>
<dbReference type="Proteomes" id="UP001600943">
    <property type="component" value="Unassembled WGS sequence"/>
</dbReference>
<keyword evidence="10" id="KW-1185">Reference proteome</keyword>
<name>A0ABQ0B5N4_9FIRM</name>
<evidence type="ECO:0000259" key="8">
    <source>
        <dbReference type="Pfam" id="PF02687"/>
    </source>
</evidence>
<evidence type="ECO:0000256" key="1">
    <source>
        <dbReference type="ARBA" id="ARBA00004651"/>
    </source>
</evidence>
<dbReference type="Pfam" id="PF02687">
    <property type="entry name" value="FtsX"/>
    <property type="match status" value="2"/>
</dbReference>
<keyword evidence="2" id="KW-1003">Cell membrane</keyword>
<protein>
    <submittedName>
        <fullName evidence="9">FtsX-like permease family protein</fullName>
    </submittedName>
</protein>
<dbReference type="PANTHER" id="PTHR30572">
    <property type="entry name" value="MEMBRANE COMPONENT OF TRANSPORTER-RELATED"/>
    <property type="match status" value="1"/>
</dbReference>
<dbReference type="PANTHER" id="PTHR30572:SF4">
    <property type="entry name" value="ABC TRANSPORTER PERMEASE YTRF"/>
    <property type="match status" value="1"/>
</dbReference>
<evidence type="ECO:0000256" key="4">
    <source>
        <dbReference type="ARBA" id="ARBA00022989"/>
    </source>
</evidence>
<comment type="subcellular location">
    <subcellularLocation>
        <location evidence="1">Cell membrane</location>
        <topology evidence="1">Multi-pass membrane protein</topology>
    </subcellularLocation>
</comment>
<feature type="transmembrane region" description="Helical" evidence="7">
    <location>
        <begin position="665"/>
        <end position="685"/>
    </location>
</feature>
<evidence type="ECO:0000256" key="6">
    <source>
        <dbReference type="ARBA" id="ARBA00038076"/>
    </source>
</evidence>
<feature type="transmembrane region" description="Helical" evidence="7">
    <location>
        <begin position="407"/>
        <end position="431"/>
    </location>
</feature>
<evidence type="ECO:0000256" key="2">
    <source>
        <dbReference type="ARBA" id="ARBA00022475"/>
    </source>
</evidence>
<feature type="domain" description="ABC3 transporter permease C-terminal" evidence="8">
    <location>
        <begin position="255"/>
        <end position="332"/>
    </location>
</feature>
<feature type="transmembrane region" description="Helical" evidence="7">
    <location>
        <begin position="762"/>
        <end position="781"/>
    </location>
</feature>
<evidence type="ECO:0000256" key="5">
    <source>
        <dbReference type="ARBA" id="ARBA00023136"/>
    </source>
</evidence>
<keyword evidence="5 7" id="KW-0472">Membrane</keyword>
<feature type="transmembrane region" description="Helical" evidence="7">
    <location>
        <begin position="337"/>
        <end position="356"/>
    </location>
</feature>
<reference evidence="9 10" key="1">
    <citation type="submission" date="2024-04" db="EMBL/GenBank/DDBJ databases">
        <title>Defined microbial consortia suppress multidrug-resistant proinflammatory Enterobacteriaceae via ecological control.</title>
        <authorList>
            <person name="Furuichi M."/>
            <person name="Kawaguchi T."/>
            <person name="Pust M."/>
            <person name="Yasuma K."/>
            <person name="Plichta D."/>
            <person name="Hasegawa N."/>
            <person name="Ohya T."/>
            <person name="Bhattarai S."/>
            <person name="Sasajima S."/>
            <person name="Aoto Y."/>
            <person name="Tuganbaev T."/>
            <person name="Yaginuma M."/>
            <person name="Ueda M."/>
            <person name="Okahashi N."/>
            <person name="Amafuji K."/>
            <person name="Kiridooshi Y."/>
            <person name="Sugita K."/>
            <person name="Strazar M."/>
            <person name="Skelly A."/>
            <person name="Suda W."/>
            <person name="Hattori M."/>
            <person name="Nakamoto N."/>
            <person name="Caballero S."/>
            <person name="Norman J."/>
            <person name="Olle B."/>
            <person name="Tanoue T."/>
            <person name="Arita M."/>
            <person name="Bucci V."/>
            <person name="Atarashi K."/>
            <person name="Xavier R."/>
            <person name="Honda K."/>
        </authorList>
    </citation>
    <scope>NUCLEOTIDE SEQUENCE [LARGE SCALE GENOMIC DNA]</scope>
    <source>
        <strain evidence="10">k04-0078-D8-1</strain>
    </source>
</reference>
<organism evidence="9 10">
    <name type="scientific">Blautia hominis</name>
    <dbReference type="NCBI Taxonomy" id="2025493"/>
    <lineage>
        <taxon>Bacteria</taxon>
        <taxon>Bacillati</taxon>
        <taxon>Bacillota</taxon>
        <taxon>Clostridia</taxon>
        <taxon>Lachnospirales</taxon>
        <taxon>Lachnospiraceae</taxon>
        <taxon>Blautia</taxon>
    </lineage>
</organism>
<proteinExistence type="inferred from homology"/>